<accession>A0A5B8RBI1</accession>
<dbReference type="InterPro" id="IPR040739">
    <property type="entry name" value="RlmM_FDX"/>
</dbReference>
<dbReference type="PANTHER" id="PTHR37524">
    <property type="entry name" value="RIBOSOMAL RNA LARGE SUBUNIT METHYLTRANSFERASE M"/>
    <property type="match status" value="1"/>
</dbReference>
<dbReference type="EMBL" id="MN079088">
    <property type="protein sequence ID" value="QEA04722.1"/>
    <property type="molecule type" value="Genomic_DNA"/>
</dbReference>
<evidence type="ECO:0000259" key="7">
    <source>
        <dbReference type="Pfam" id="PF18125"/>
    </source>
</evidence>
<feature type="domain" description="RlmM ferredoxin-like" evidence="7">
    <location>
        <begin position="5"/>
        <end position="73"/>
    </location>
</feature>
<dbReference type="HAMAP" id="MF_01551">
    <property type="entry name" value="23SrRNA_methyltr_M"/>
    <property type="match status" value="1"/>
</dbReference>
<name>A0A5B8RBI1_9ZZZZ</name>
<feature type="domain" description="Ribosomal RNA large subunit methyltransferase M THUMP-like" evidence="8">
    <location>
        <begin position="86"/>
        <end position="154"/>
    </location>
</feature>
<keyword evidence="5" id="KW-0949">S-adenosyl-L-methionine</keyword>
<dbReference type="InterPro" id="IPR011224">
    <property type="entry name" value="rRNA_MeTrfase_M"/>
</dbReference>
<dbReference type="Gene3D" id="3.30.2300.20">
    <property type="match status" value="1"/>
</dbReference>
<dbReference type="Pfam" id="PF01728">
    <property type="entry name" value="FtsJ"/>
    <property type="match status" value="1"/>
</dbReference>
<dbReference type="PANTHER" id="PTHR37524:SF2">
    <property type="entry name" value="RIBOSOMAL RNA METHYLTRANSFERASE FTSJ DOMAIN-CONTAINING PROTEIN"/>
    <property type="match status" value="1"/>
</dbReference>
<feature type="domain" description="Ribosomal RNA methyltransferase FtsJ" evidence="6">
    <location>
        <begin position="187"/>
        <end position="279"/>
    </location>
</feature>
<evidence type="ECO:0000313" key="9">
    <source>
        <dbReference type="EMBL" id="QEA04722.1"/>
    </source>
</evidence>
<dbReference type="GO" id="GO:0006364">
    <property type="term" value="P:rRNA processing"/>
    <property type="evidence" value="ECO:0007669"/>
    <property type="project" value="UniProtKB-KW"/>
</dbReference>
<keyword evidence="4 9" id="KW-0808">Transferase</keyword>
<evidence type="ECO:0000256" key="3">
    <source>
        <dbReference type="ARBA" id="ARBA00022603"/>
    </source>
</evidence>
<dbReference type="EC" id="2.1.1.186" evidence="9"/>
<evidence type="ECO:0000256" key="2">
    <source>
        <dbReference type="ARBA" id="ARBA00022552"/>
    </source>
</evidence>
<dbReference type="Gene3D" id="3.30.70.2810">
    <property type="match status" value="1"/>
</dbReference>
<dbReference type="PIRSF" id="PIRSF028774">
    <property type="entry name" value="UCP028774"/>
    <property type="match status" value="1"/>
</dbReference>
<evidence type="ECO:0000256" key="5">
    <source>
        <dbReference type="ARBA" id="ARBA00022691"/>
    </source>
</evidence>
<protein>
    <submittedName>
        <fullName evidence="9">Ribosomal RNA large subunit methyltransferase M</fullName>
        <ecNumber evidence="9">2.1.1.186</ecNumber>
    </submittedName>
</protein>
<dbReference type="InterPro" id="IPR048646">
    <property type="entry name" value="RlmM_THUMP-like"/>
</dbReference>
<dbReference type="InterPro" id="IPR002877">
    <property type="entry name" value="RNA_MeTrfase_FtsJ_dom"/>
</dbReference>
<sequence>MTDTTFLLYVRPGFEGDLAAELTDMSARIEAPGYCEARPDTGFVLFHAVDADAAERLWTALDWRRLIFARQWLRLHATITGLPGNDRAGPIAEAAEDLQAVGELWLEYPDTNTGKGLSRLCRSLRGPLQRALRAQGVRTGVEGAPRLHVFLTEDPALSARVALSRPGDSAPWPLGIPRLRMPRDAPSRSTLKLDEAIQSLMRDEERARWLRPGARAVDLGAAPGGWSWQLARRGLHVTAVDNGPMAPSLLADGMVEHVRADGFRYRPARPVDWVVCDIVDQPHRIAALMAAWLDRGDAQAAIFNLKLPMKRRYQAVADALATLRGQAGADRDIAVKHLYHDREEVTMRVLPARST</sequence>
<evidence type="ECO:0000259" key="6">
    <source>
        <dbReference type="Pfam" id="PF01728"/>
    </source>
</evidence>
<evidence type="ECO:0000256" key="4">
    <source>
        <dbReference type="ARBA" id="ARBA00022679"/>
    </source>
</evidence>
<keyword evidence="2" id="KW-0698">rRNA processing</keyword>
<keyword evidence="1" id="KW-0963">Cytoplasm</keyword>
<evidence type="ECO:0000259" key="8">
    <source>
        <dbReference type="Pfam" id="PF21239"/>
    </source>
</evidence>
<organism evidence="9">
    <name type="scientific">uncultured organism</name>
    <dbReference type="NCBI Taxonomy" id="155900"/>
    <lineage>
        <taxon>unclassified sequences</taxon>
        <taxon>environmental samples</taxon>
    </lineage>
</organism>
<dbReference type="Gene3D" id="3.40.50.150">
    <property type="entry name" value="Vaccinia Virus protein VP39"/>
    <property type="match status" value="1"/>
</dbReference>
<dbReference type="GO" id="GO:0032259">
    <property type="term" value="P:methylation"/>
    <property type="evidence" value="ECO:0007669"/>
    <property type="project" value="UniProtKB-KW"/>
</dbReference>
<dbReference type="AlphaFoldDB" id="A0A5B8RBI1"/>
<proteinExistence type="inferred from homology"/>
<keyword evidence="3 9" id="KW-0489">Methyltransferase</keyword>
<reference evidence="9" key="1">
    <citation type="submission" date="2019-06" db="EMBL/GenBank/DDBJ databases">
        <authorList>
            <person name="Murdoch R.W."/>
            <person name="Fathepure B."/>
        </authorList>
    </citation>
    <scope>NUCLEOTIDE SEQUENCE</scope>
</reference>
<dbReference type="SUPFAM" id="SSF53335">
    <property type="entry name" value="S-adenosyl-L-methionine-dependent methyltransferases"/>
    <property type="match status" value="1"/>
</dbReference>
<dbReference type="NCBIfam" id="NF008734">
    <property type="entry name" value="PRK11760.1"/>
    <property type="match status" value="1"/>
</dbReference>
<evidence type="ECO:0000256" key="1">
    <source>
        <dbReference type="ARBA" id="ARBA00022490"/>
    </source>
</evidence>
<gene>
    <name evidence="9" type="primary">rlmM</name>
    <name evidence="9" type="ORF">KBTEX_01030</name>
</gene>
<dbReference type="InterPro" id="IPR029063">
    <property type="entry name" value="SAM-dependent_MTases_sf"/>
</dbReference>
<dbReference type="GO" id="GO:0008168">
    <property type="term" value="F:methyltransferase activity"/>
    <property type="evidence" value="ECO:0007669"/>
    <property type="project" value="UniProtKB-KW"/>
</dbReference>
<dbReference type="Pfam" id="PF18125">
    <property type="entry name" value="RlmM_FDX"/>
    <property type="match status" value="1"/>
</dbReference>
<dbReference type="Pfam" id="PF21239">
    <property type="entry name" value="RLMM_N"/>
    <property type="match status" value="1"/>
</dbReference>